<feature type="region of interest" description="Disordered" evidence="1">
    <location>
        <begin position="374"/>
        <end position="395"/>
    </location>
</feature>
<comment type="caution">
    <text evidence="2">The sequence shown here is derived from an EMBL/GenBank/DDBJ whole genome shotgun (WGS) entry which is preliminary data.</text>
</comment>
<keyword evidence="2" id="KW-0547">Nucleotide-binding</keyword>
<dbReference type="PANTHER" id="PTHR30121:SF6">
    <property type="entry name" value="SLR6007 PROTEIN"/>
    <property type="match status" value="1"/>
</dbReference>
<evidence type="ECO:0000313" key="3">
    <source>
        <dbReference type="Proteomes" id="UP001210528"/>
    </source>
</evidence>
<dbReference type="Gene3D" id="3.40.50.300">
    <property type="entry name" value="P-loop containing nucleotide triphosphate hydrolases"/>
    <property type="match status" value="2"/>
</dbReference>
<feature type="region of interest" description="Disordered" evidence="1">
    <location>
        <begin position="1"/>
        <end position="30"/>
    </location>
</feature>
<feature type="compositionally biased region" description="Low complexity" evidence="1">
    <location>
        <begin position="912"/>
        <end position="934"/>
    </location>
</feature>
<sequence length="1164" mass="131660">MRQPSQESGASDNTSDERDTKNRGVENTEECVTELEASQEYIKIIPVREEVNSETVKRELYGLHRYGTGRKLPLDMELHIDSIDGVSNFEFIIYKPENEAQFQFFLGPGERGDTNCDTLESTTRSQYPENFEFDRQDFDITDVFEETPHMVRYEGVEERRKDWMTLLTRYDTETTDRSTLSNLLESIIQTDDAVLFQVVFEPRSDWSPKAQRQKGRLKRGVHTTGGMVARSIFDAIVGVSDEEKQQRHRGDTPEEIGGTIMDSQVDGQRAGQSRMGQIDMKNPSHTYNVSLRAAAQTERTAKNLQDSLSHLSGKFYSIDGKYLGQNENEYRRMLNHGITYPNGFEMVTRRKSMLVCNTEELANFITVPSIDALPKASRGGTGGKPKAQSALTSPNEEVFREFSDGMTIGHAVTALRDDNDNANEISAIDSVNQWWHEIDKRDALALSAGDLTHHYVRAATTGSGKTVATINDMLTTHEQLNGPTILIDPKGGEMCRNYLRCHRTLFGDLDDVEYIKVPEENGNIPGIPFFDLRPLTRSAGRERETAVQDLIDHYFQLLRFVLGRETVDQAFVANEILTNLIKGLFDEENGSDYFTIGDLLDAARDFQHHGRSIENLEEADPEDLNKALPPAEDEQVRSFLKSHLEKEERQFMNTTDAVLNRIRKLKERDFIWDMLSFEVPEEHWNDEKDWYDREEVPMLDLKNILNGNKVLLMDTGNLRGESSEVFTVLFLSHLWTSVQSLWTPSGDDYITNVIMEESANVARNEIVYNELLPKGREFNLSLGLIMQYPEQVLGEDPRSNRRAYQEILNNVNTKIIGNIATDDMLANSLFHEDLDTDEIKDRIAGLRRGEWVVQLPSTGFHKQKPEILTLKPLPIPPGHSEGPFDVSPKSKFVRQRSRDLHTLNRDSKYINSSAGANFSSSGDGDGDNTTTDSDTTGDDGGLKPEQKTLLKNIFDALSGDIKLYDLNKPMTTLPNSEYASDLEDQELVEKVTIGQNKVYYIPTKEGEFLADGKSLSPDEGGELGNESPEHHLGVRLSAAYFDQQGFDITLYGDINRGENKTDTFAEATKQTSGDRDQLVEVEMSPEKKQHVFDDYEALKEGYGDAIWVVKNYDAAVTLLEKLSEEVDDLPSGHGEQNIEKINKQLDKPGIQEIHTLDSLRKAIE</sequence>
<dbReference type="InterPro" id="IPR051162">
    <property type="entry name" value="T4SS_component"/>
</dbReference>
<dbReference type="PANTHER" id="PTHR30121">
    <property type="entry name" value="UNCHARACTERIZED PROTEIN YJGR-RELATED"/>
    <property type="match status" value="1"/>
</dbReference>
<dbReference type="Proteomes" id="UP001210528">
    <property type="component" value="Unassembled WGS sequence"/>
</dbReference>
<proteinExistence type="predicted"/>
<evidence type="ECO:0000313" key="2">
    <source>
        <dbReference type="EMBL" id="MDB2293572.1"/>
    </source>
</evidence>
<dbReference type="InterPro" id="IPR027417">
    <property type="entry name" value="P-loop_NTPase"/>
</dbReference>
<evidence type="ECO:0000256" key="1">
    <source>
        <dbReference type="SAM" id="MobiDB-lite"/>
    </source>
</evidence>
<feature type="compositionally biased region" description="Polar residues" evidence="1">
    <location>
        <begin position="1"/>
        <end position="13"/>
    </location>
</feature>
<feature type="region of interest" description="Disordered" evidence="1">
    <location>
        <begin position="870"/>
        <end position="897"/>
    </location>
</feature>
<accession>A0ABT4Z665</accession>
<dbReference type="GO" id="GO:0005524">
    <property type="term" value="F:ATP binding"/>
    <property type="evidence" value="ECO:0007669"/>
    <property type="project" value="UniProtKB-KW"/>
</dbReference>
<keyword evidence="2" id="KW-0067">ATP-binding</keyword>
<dbReference type="EMBL" id="JAQLUK010000022">
    <property type="protein sequence ID" value="MDB2293572.1"/>
    <property type="molecule type" value="Genomic_DNA"/>
</dbReference>
<feature type="region of interest" description="Disordered" evidence="1">
    <location>
        <begin position="911"/>
        <end position="944"/>
    </location>
</feature>
<feature type="compositionally biased region" description="Basic and acidic residues" evidence="1">
    <location>
        <begin position="15"/>
        <end position="26"/>
    </location>
</feature>
<reference evidence="2 3" key="1">
    <citation type="submission" date="2023-01" db="EMBL/GenBank/DDBJ databases">
        <title>Halorubrum ezzemoulense from Santa Pola, Spain.</title>
        <authorList>
            <person name="Feng Y."/>
            <person name="Louyakis A.S."/>
            <person name="Gogarten J.P."/>
        </authorList>
    </citation>
    <scope>NUCLEOTIDE SEQUENCE [LARGE SCALE GENOMIC DNA]</scope>
    <source>
        <strain evidence="2 3">AMM015</strain>
    </source>
</reference>
<dbReference type="SUPFAM" id="SSF52540">
    <property type="entry name" value="P-loop containing nucleoside triphosphate hydrolases"/>
    <property type="match status" value="1"/>
</dbReference>
<gene>
    <name evidence="2" type="ORF">PM085_15015</name>
</gene>
<protein>
    <submittedName>
        <fullName evidence="2">ATP-binding protein</fullName>
    </submittedName>
</protein>
<keyword evidence="3" id="KW-1185">Reference proteome</keyword>
<dbReference type="RefSeq" id="WP_271943663.1">
    <property type="nucleotide sequence ID" value="NZ_JAQLTZ010000009.1"/>
</dbReference>
<name>A0ABT4Z665_HALEZ</name>
<organism evidence="2 3">
    <name type="scientific">Halorubrum ezzemoulense</name>
    <name type="common">Halorubrum chaoviator</name>
    <dbReference type="NCBI Taxonomy" id="337243"/>
    <lineage>
        <taxon>Archaea</taxon>
        <taxon>Methanobacteriati</taxon>
        <taxon>Methanobacteriota</taxon>
        <taxon>Stenosarchaea group</taxon>
        <taxon>Halobacteria</taxon>
        <taxon>Halobacteriales</taxon>
        <taxon>Haloferacaceae</taxon>
        <taxon>Halorubrum</taxon>
    </lineage>
</organism>